<dbReference type="Gene3D" id="3.30.110.60">
    <property type="entry name" value="YhbY-like"/>
    <property type="match status" value="1"/>
</dbReference>
<dbReference type="PROSITE" id="PS51295">
    <property type="entry name" value="CRM"/>
    <property type="match status" value="1"/>
</dbReference>
<dbReference type="InterPro" id="IPR001890">
    <property type="entry name" value="RNA-binding_CRM"/>
</dbReference>
<organism evidence="5">
    <name type="scientific">Sulfolobus acidocaldarius N8</name>
    <dbReference type="NCBI Taxonomy" id="1028566"/>
    <lineage>
        <taxon>Archaea</taxon>
        <taxon>Thermoproteota</taxon>
        <taxon>Thermoprotei</taxon>
        <taxon>Sulfolobales</taxon>
        <taxon>Sulfolobaceae</taxon>
        <taxon>Sulfolobus</taxon>
    </lineage>
</organism>
<dbReference type="PANTHER" id="PTHR40065">
    <property type="entry name" value="RNA-BINDING PROTEIN YHBY"/>
    <property type="match status" value="1"/>
</dbReference>
<gene>
    <name evidence="4" type="ORF">SacN8_00155</name>
</gene>
<accession>M1ILZ9</accession>
<evidence type="ECO:0000256" key="1">
    <source>
        <dbReference type="ARBA" id="ARBA00022884"/>
    </source>
</evidence>
<dbReference type="AlphaFoldDB" id="M1ILZ9"/>
<dbReference type="GO" id="GO:0003723">
    <property type="term" value="F:RNA binding"/>
    <property type="evidence" value="ECO:0007669"/>
    <property type="project" value="UniProtKB-UniRule"/>
</dbReference>
<evidence type="ECO:0000256" key="2">
    <source>
        <dbReference type="PROSITE-ProRule" id="PRU00626"/>
    </source>
</evidence>
<evidence type="ECO:0000313" key="5">
    <source>
        <dbReference type="Proteomes" id="UP000011281"/>
    </source>
</evidence>
<dbReference type="HOGENOM" id="CLU_095994_3_1_2"/>
<name>M1ILZ9_9CREN</name>
<dbReference type="InterPro" id="IPR035920">
    <property type="entry name" value="YhbY-like_sf"/>
</dbReference>
<dbReference type="PATRIC" id="fig|1028566.6.peg.30"/>
<dbReference type="Pfam" id="PF01985">
    <property type="entry name" value="CRS1_YhbY"/>
    <property type="match status" value="1"/>
</dbReference>
<dbReference type="SMART" id="SM01103">
    <property type="entry name" value="CRS1_YhbY"/>
    <property type="match status" value="1"/>
</dbReference>
<keyword evidence="1 2" id="KW-0694">RNA-binding</keyword>
<dbReference type="Proteomes" id="UP000011281">
    <property type="component" value="Chromosome"/>
</dbReference>
<dbReference type="KEGG" id="sacn:SacN8_00155"/>
<dbReference type="SUPFAM" id="SSF75471">
    <property type="entry name" value="YhbY-like"/>
    <property type="match status" value="1"/>
</dbReference>
<dbReference type="PANTHER" id="PTHR40065:SF3">
    <property type="entry name" value="RNA-BINDING PROTEIN YHBY"/>
    <property type="match status" value="1"/>
</dbReference>
<sequence>MDGSEDMSLKEIVKRVKASHPDIRIGKKGLNEGMVNEIKRRLKEHKVVKIRIGADVEDRKSFAKEVADKVNAKLIEVRGYTFILAKEDKDDQV</sequence>
<protein>
    <recommendedName>
        <fullName evidence="3">CRM domain-containing protein</fullName>
    </recommendedName>
</protein>
<feature type="domain" description="CRM" evidence="3">
    <location>
        <begin position="1"/>
        <end position="93"/>
    </location>
</feature>
<evidence type="ECO:0000313" key="4">
    <source>
        <dbReference type="EMBL" id="AGE70012.1"/>
    </source>
</evidence>
<dbReference type="InterPro" id="IPR051925">
    <property type="entry name" value="RNA-binding_domain"/>
</dbReference>
<reference evidence="4 5" key="1">
    <citation type="journal article" date="2012" name="ISME J.">
        <title>Genomic evidence of rapid, global-scale gene flow in a Sulfolobus species.</title>
        <authorList>
            <person name="Mao D."/>
            <person name="Grogan D."/>
        </authorList>
    </citation>
    <scope>NUCLEOTIDE SEQUENCE [LARGE SCALE GENOMIC DNA]</scope>
    <source>
        <strain evidence="4 5">N8</strain>
    </source>
</reference>
<proteinExistence type="predicted"/>
<evidence type="ECO:0000259" key="3">
    <source>
        <dbReference type="PROSITE" id="PS51295"/>
    </source>
</evidence>
<dbReference type="EMBL" id="CP002817">
    <property type="protein sequence ID" value="AGE70012.1"/>
    <property type="molecule type" value="Genomic_DNA"/>
</dbReference>